<dbReference type="EMBL" id="QCYK01000001">
    <property type="protein sequence ID" value="PUZ29396.1"/>
    <property type="molecule type" value="Genomic_DNA"/>
</dbReference>
<dbReference type="Proteomes" id="UP000244450">
    <property type="component" value="Unassembled WGS sequence"/>
</dbReference>
<keyword evidence="2" id="KW-1185">Reference proteome</keyword>
<name>A0A2T7BP00_9BACT</name>
<dbReference type="PROSITE" id="PS51257">
    <property type="entry name" value="PROKAR_LIPOPROTEIN"/>
    <property type="match status" value="1"/>
</dbReference>
<accession>A0A2T7BP00</accession>
<dbReference type="RefSeq" id="WP_108686034.1">
    <property type="nucleotide sequence ID" value="NZ_QCYK01000001.1"/>
</dbReference>
<sequence>MKKYIIPVILGGVMILAGCKKYAEGPLVPKAAYIRVFNDMPQGIDPLHTGQPNPFLTFLMDPHTDAQGVADTGAIVGDFMATRELYSLSYPINEANNSIGHTTVDERGQIVQVDLTPVNMEYPGNAHVLTAPAINGFDLSAWAAVPSGKHRILFVSRPKSNLYFSQLSVAIRQRVLIDTVVDLQPGEVYTMEAVSRDLDNGQYGLYIRREAFTHQAFEENKLYVGFVNLSGAEPLTSKYGFTNRFSDRTTIYATYNIYDDIGNMGQAGNVAYIPYPGYNQAYYTTLQTRMDTSIAYLSLPMLPQSSFFLQDSVRSYMNGLTSAGGGSLGYGTLPHVFFNLHDANNVTPDFTLRCSADPRTFNRYDPYVTIAPLYTPNLNLLVNTGSKWQAYSTVNIMEMVYDRVYMMQIQRGFNELPKN</sequence>
<gene>
    <name evidence="1" type="ORF">DCC81_08090</name>
</gene>
<reference evidence="1 2" key="1">
    <citation type="submission" date="2018-04" db="EMBL/GenBank/DDBJ databases">
        <title>Chitinophaga fuyangensis sp. nov., isolated from soil in a chemical factory.</title>
        <authorList>
            <person name="Chen K."/>
        </authorList>
    </citation>
    <scope>NUCLEOTIDE SEQUENCE [LARGE SCALE GENOMIC DNA]</scope>
    <source>
        <strain evidence="1 2">LY-1</strain>
    </source>
</reference>
<protein>
    <submittedName>
        <fullName evidence="1">Uncharacterized protein</fullName>
    </submittedName>
</protein>
<evidence type="ECO:0000313" key="1">
    <source>
        <dbReference type="EMBL" id="PUZ29396.1"/>
    </source>
</evidence>
<evidence type="ECO:0000313" key="2">
    <source>
        <dbReference type="Proteomes" id="UP000244450"/>
    </source>
</evidence>
<dbReference type="AlphaFoldDB" id="A0A2T7BP00"/>
<organism evidence="1 2">
    <name type="scientific">Chitinophaga parva</name>
    <dbReference type="NCBI Taxonomy" id="2169414"/>
    <lineage>
        <taxon>Bacteria</taxon>
        <taxon>Pseudomonadati</taxon>
        <taxon>Bacteroidota</taxon>
        <taxon>Chitinophagia</taxon>
        <taxon>Chitinophagales</taxon>
        <taxon>Chitinophagaceae</taxon>
        <taxon>Chitinophaga</taxon>
    </lineage>
</organism>
<comment type="caution">
    <text evidence="1">The sequence shown here is derived from an EMBL/GenBank/DDBJ whole genome shotgun (WGS) entry which is preliminary data.</text>
</comment>
<dbReference type="OrthoDB" id="616292at2"/>
<proteinExistence type="predicted"/>